<evidence type="ECO:0000313" key="1">
    <source>
        <dbReference type="EMBL" id="KAF2226509.1"/>
    </source>
</evidence>
<organism evidence="1 2">
    <name type="scientific">Elsinoe ampelina</name>
    <dbReference type="NCBI Taxonomy" id="302913"/>
    <lineage>
        <taxon>Eukaryota</taxon>
        <taxon>Fungi</taxon>
        <taxon>Dikarya</taxon>
        <taxon>Ascomycota</taxon>
        <taxon>Pezizomycotina</taxon>
        <taxon>Dothideomycetes</taxon>
        <taxon>Dothideomycetidae</taxon>
        <taxon>Myriangiales</taxon>
        <taxon>Elsinoaceae</taxon>
        <taxon>Elsinoe</taxon>
    </lineage>
</organism>
<gene>
    <name evidence="1" type="ORF">BDZ85DRAFT_50798</name>
</gene>
<protein>
    <submittedName>
        <fullName evidence="1">Uncharacterized protein</fullName>
    </submittedName>
</protein>
<reference evidence="2" key="1">
    <citation type="journal article" date="2020" name="Stud. Mycol.">
        <title>101 Dothideomycetes genomes: A test case for predicting lifestyles and emergence of pathogens.</title>
        <authorList>
            <person name="Haridas S."/>
            <person name="Albert R."/>
            <person name="Binder M."/>
            <person name="Bloem J."/>
            <person name="LaButti K."/>
            <person name="Salamov A."/>
            <person name="Andreopoulos B."/>
            <person name="Baker S."/>
            <person name="Barry K."/>
            <person name="Bills G."/>
            <person name="Bluhm B."/>
            <person name="Cannon C."/>
            <person name="Castanera R."/>
            <person name="Culley D."/>
            <person name="Daum C."/>
            <person name="Ezra D."/>
            <person name="Gonzalez J."/>
            <person name="Henrissat B."/>
            <person name="Kuo A."/>
            <person name="Liang C."/>
            <person name="Lipzen A."/>
            <person name="Lutzoni F."/>
            <person name="Magnuson J."/>
            <person name="Mondo S."/>
            <person name="Nolan M."/>
            <person name="Ohm R."/>
            <person name="Pangilinan J."/>
            <person name="Park H.-J."/>
            <person name="Ramirez L."/>
            <person name="Alfaro M."/>
            <person name="Sun H."/>
            <person name="Tritt A."/>
            <person name="Yoshinaga Y."/>
            <person name="Zwiers L.-H."/>
            <person name="Turgeon B."/>
            <person name="Goodwin S."/>
            <person name="Spatafora J."/>
            <person name="Crous P."/>
            <person name="Grigoriev I."/>
        </authorList>
    </citation>
    <scope>NUCLEOTIDE SEQUENCE [LARGE SCALE GENOMIC DNA]</scope>
    <source>
        <strain evidence="2">CECT 20119</strain>
    </source>
</reference>
<sequence>MNRLRRMANSDSNVGPKQPFEWRTINNVAPHLLSVSNRNPSPDCPFRSPRCLFVLRNGFCALLIERSSERLVFSLRLRLRRRIRPWTCPSLVRQWLKPLLGRSLYQTCSLVPFSYQSPAPVSDPYRRLSAKLPGSLRQLFRNAFVHNNRPSSRDLSLFTSSTYYSQLLFITIFDRPTFIFVIYESSEHLPVCSSFNHRASSASVTQRGNLDSHPLVRSKRP</sequence>
<accession>A0A6A6GLQ5</accession>
<dbReference type="Proteomes" id="UP000799538">
    <property type="component" value="Unassembled WGS sequence"/>
</dbReference>
<dbReference type="EMBL" id="ML992502">
    <property type="protein sequence ID" value="KAF2226509.1"/>
    <property type="molecule type" value="Genomic_DNA"/>
</dbReference>
<evidence type="ECO:0000313" key="2">
    <source>
        <dbReference type="Proteomes" id="UP000799538"/>
    </source>
</evidence>
<keyword evidence="2" id="KW-1185">Reference proteome</keyword>
<proteinExistence type="predicted"/>
<name>A0A6A6GLQ5_9PEZI</name>
<dbReference type="AlphaFoldDB" id="A0A6A6GLQ5"/>